<name>A0A3G4ZT32_9VIRU</name>
<organism evidence="1">
    <name type="scientific">Edafosvirus sp</name>
    <dbReference type="NCBI Taxonomy" id="2487765"/>
    <lineage>
        <taxon>Viruses</taxon>
        <taxon>Varidnaviria</taxon>
        <taxon>Bamfordvirae</taxon>
        <taxon>Nucleocytoviricota</taxon>
        <taxon>Megaviricetes</taxon>
        <taxon>Imitervirales</taxon>
        <taxon>Mimiviridae</taxon>
        <taxon>Klosneuvirinae</taxon>
    </lineage>
</organism>
<protein>
    <submittedName>
        <fullName evidence="1">Uncharacterized protein</fullName>
    </submittedName>
</protein>
<sequence length="42" mass="4925">MPLNLIIKWPAVILLVAPRESLQYRDVEVIVAKVQYQYIIDI</sequence>
<proteinExistence type="predicted"/>
<dbReference type="EMBL" id="MK072069">
    <property type="protein sequence ID" value="AYV78060.1"/>
    <property type="molecule type" value="Genomic_DNA"/>
</dbReference>
<accession>A0A3G4ZT32</accession>
<gene>
    <name evidence="1" type="ORF">Edafosvirus4_44</name>
</gene>
<reference evidence="1" key="1">
    <citation type="submission" date="2018-10" db="EMBL/GenBank/DDBJ databases">
        <title>Hidden diversity of soil giant viruses.</title>
        <authorList>
            <person name="Schulz F."/>
            <person name="Alteio L."/>
            <person name="Goudeau D."/>
            <person name="Ryan E.M."/>
            <person name="Malmstrom R.R."/>
            <person name="Blanchard J."/>
            <person name="Woyke T."/>
        </authorList>
    </citation>
    <scope>NUCLEOTIDE SEQUENCE</scope>
    <source>
        <strain evidence="1">EDV1</strain>
    </source>
</reference>
<evidence type="ECO:0000313" key="1">
    <source>
        <dbReference type="EMBL" id="AYV78060.1"/>
    </source>
</evidence>